<sequence>MKGNREVMRSLAMLTQVGLSMLAPVILCVFVGYFLDEKFGWYTTIPLLILGILAGARNSYLLIRQIQGRESDHDKKLDK</sequence>
<evidence type="ECO:0000313" key="2">
    <source>
        <dbReference type="EMBL" id="PWJ73442.1"/>
    </source>
</evidence>
<gene>
    <name evidence="2" type="ORF">C7383_11216</name>
</gene>
<feature type="transmembrane region" description="Helical" evidence="1">
    <location>
        <begin position="12"/>
        <end position="35"/>
    </location>
</feature>
<proteinExistence type="predicted"/>
<accession>A0AB73T0U4</accession>
<name>A0AB73T0U4_9FIRM</name>
<reference evidence="2 3" key="1">
    <citation type="submission" date="2018-05" db="EMBL/GenBank/DDBJ databases">
        <authorList>
            <person name="Goeker M."/>
            <person name="Huntemann M."/>
            <person name="Clum A."/>
            <person name="Pillay M."/>
            <person name="Palaniappan K."/>
            <person name="Varghese N."/>
            <person name="Mikhailova N."/>
            <person name="Stamatis D."/>
            <person name="Reddy T."/>
            <person name="Daum C."/>
            <person name="Shapiro N."/>
            <person name="Ivanova N."/>
            <person name="Kyrpides N."/>
            <person name="Woyke T."/>
        </authorList>
    </citation>
    <scope>NUCLEOTIDE SEQUENCE [LARGE SCALE GENOMIC DNA]</scope>
    <source>
        <strain evidence="2 3">DSM 26524</strain>
    </source>
</reference>
<keyword evidence="1" id="KW-0812">Transmembrane</keyword>
<dbReference type="EMBL" id="QGGY01000012">
    <property type="protein sequence ID" value="PWJ73442.1"/>
    <property type="molecule type" value="Genomic_DNA"/>
</dbReference>
<keyword evidence="1" id="KW-1133">Transmembrane helix</keyword>
<protein>
    <submittedName>
        <fullName evidence="2">ATP synthase protein I</fullName>
    </submittedName>
</protein>
<feature type="transmembrane region" description="Helical" evidence="1">
    <location>
        <begin position="41"/>
        <end position="63"/>
    </location>
</feature>
<dbReference type="InterPro" id="IPR032820">
    <property type="entry name" value="ATPase_put"/>
</dbReference>
<evidence type="ECO:0000256" key="1">
    <source>
        <dbReference type="SAM" id="Phobius"/>
    </source>
</evidence>
<dbReference type="RefSeq" id="WP_109747631.1">
    <property type="nucleotide sequence ID" value="NZ_CABJAT010000011.1"/>
</dbReference>
<dbReference type="AlphaFoldDB" id="A0AB73T0U4"/>
<keyword evidence="3" id="KW-1185">Reference proteome</keyword>
<dbReference type="Pfam" id="PF09527">
    <property type="entry name" value="ATPase_gene1"/>
    <property type="match status" value="1"/>
</dbReference>
<dbReference type="Proteomes" id="UP000245412">
    <property type="component" value="Unassembled WGS sequence"/>
</dbReference>
<comment type="caution">
    <text evidence="2">The sequence shown here is derived from an EMBL/GenBank/DDBJ whole genome shotgun (WGS) entry which is preliminary data.</text>
</comment>
<organism evidence="2 3">
    <name type="scientific">Murimonas intestini</name>
    <dbReference type="NCBI Taxonomy" id="1337051"/>
    <lineage>
        <taxon>Bacteria</taxon>
        <taxon>Bacillati</taxon>
        <taxon>Bacillota</taxon>
        <taxon>Clostridia</taxon>
        <taxon>Lachnospirales</taxon>
        <taxon>Lachnospiraceae</taxon>
        <taxon>Murimonas</taxon>
    </lineage>
</organism>
<keyword evidence="1" id="KW-0472">Membrane</keyword>
<evidence type="ECO:0000313" key="3">
    <source>
        <dbReference type="Proteomes" id="UP000245412"/>
    </source>
</evidence>